<evidence type="ECO:0000313" key="2">
    <source>
        <dbReference type="EMBL" id="AWU73831.1"/>
    </source>
</evidence>
<dbReference type="SMART" id="SM01149">
    <property type="entry name" value="DUF1237"/>
    <property type="match status" value="1"/>
</dbReference>
<dbReference type="PANTHER" id="PTHR31047">
    <property type="entry name" value="MEIOTICALLY UP-REGULATED GENE 157 PROTEIN"/>
    <property type="match status" value="1"/>
</dbReference>
<accession>A0A2U9QXR9</accession>
<dbReference type="InterPro" id="IPR008313">
    <property type="entry name" value="GH125"/>
</dbReference>
<dbReference type="EMBL" id="CP028773">
    <property type="protein sequence ID" value="AWU73831.1"/>
    <property type="molecule type" value="Genomic_DNA"/>
</dbReference>
<evidence type="ECO:0000256" key="1">
    <source>
        <dbReference type="SAM" id="SignalP"/>
    </source>
</evidence>
<keyword evidence="3" id="KW-1185">Reference proteome</keyword>
<gene>
    <name evidence="2" type="ORF">C5L36_0A04300</name>
</gene>
<dbReference type="AlphaFoldDB" id="A0A2U9QXR9"/>
<reference evidence="2 3" key="1">
    <citation type="submission" date="2018-06" db="EMBL/GenBank/DDBJ databases">
        <title>Population genomics shows no distinction between pathogenic Candida krusei and environmental Pichia kudriavzevii: One species, four names.</title>
        <authorList>
            <person name="Douglass A.P."/>
            <person name="Offei B."/>
            <person name="Braun-Galleani S."/>
            <person name="Coughlan A.Y."/>
            <person name="Martos A."/>
            <person name="Ortiz-Merino R.A."/>
            <person name="Byrne K.P."/>
            <person name="Wolfe K.H."/>
        </authorList>
    </citation>
    <scope>NUCLEOTIDE SEQUENCE [LARGE SCALE GENOMIC DNA]</scope>
    <source>
        <strain evidence="2 3">CBS573</strain>
    </source>
</reference>
<dbReference type="PIRSF" id="PIRSF028846">
    <property type="entry name" value="UCP028846"/>
    <property type="match status" value="1"/>
</dbReference>
<sequence>MRELTKIVIISVAVFLYFCWPAKVTDSTNPSINSSKGLPLQCQDYTKYATEKHAPLSRGPLELSFMRPPLECRTFTSDVIERVIGEFKSKMTDFDLFRVLENTLPNTLDTTILWFRDDEVEPRTFITTGDIHAEWLRDSARQLSVYQEFIGSDSKLKLLIKGAILQQAEYIKAAPYCNAFQPPPQSKVKRNPSSIDSVTPIPPWDVVFECKWELDSLASFFTLLNDYIENSKEDSILDHLLVKDAIQMIYTVLRRESASTFDEHGNQRPHPYTFKRHTDIGSETLPLSGAGNPVNINTGLVRSAFRASDDACIYQLHIPSNMHLVTELKRLVPVLKKHEISVMGKSLSILLESMAQSIDDGIMKHAVFRHPDFGDVFAYEVDGFGSINIMDDANIPSLLSIPDLGYTSSSDSIYLNTRKMILSKEGNPYYFRGAHFEGVGGPHVGLQYAWPMSLLVQIRTSEDDEEILHLLELLKETTNGAGLMHESVHINSPNGKLYTRPWFSWCNSEFGKTILDLAKRKPWLLFN</sequence>
<dbReference type="KEGG" id="pkz:C5L36_0A04300"/>
<name>A0A2U9QXR9_PICKU</name>
<dbReference type="InterPro" id="IPR012341">
    <property type="entry name" value="6hp_glycosidase-like_sf"/>
</dbReference>
<dbReference type="VEuPathDB" id="FungiDB:C5L36_0A04300"/>
<dbReference type="PANTHER" id="PTHR31047:SF0">
    <property type="entry name" value="MEIOTICALLY UP-REGULATED GENE 157 PROTEIN"/>
    <property type="match status" value="1"/>
</dbReference>
<dbReference type="Gene3D" id="1.50.10.10">
    <property type="match status" value="1"/>
</dbReference>
<evidence type="ECO:0000313" key="3">
    <source>
        <dbReference type="Proteomes" id="UP000249293"/>
    </source>
</evidence>
<keyword evidence="1" id="KW-0732">Signal</keyword>
<proteinExistence type="predicted"/>
<dbReference type="STRING" id="4909.A0A2U9QXR9"/>
<dbReference type="OrthoDB" id="7771656at2759"/>
<feature type="signal peptide" evidence="1">
    <location>
        <begin position="1"/>
        <end position="27"/>
    </location>
</feature>
<dbReference type="Pfam" id="PF06824">
    <property type="entry name" value="Glyco_hydro_125"/>
    <property type="match status" value="1"/>
</dbReference>
<dbReference type="InterPro" id="IPR008928">
    <property type="entry name" value="6-hairpin_glycosidase_sf"/>
</dbReference>
<dbReference type="GO" id="GO:0005975">
    <property type="term" value="P:carbohydrate metabolic process"/>
    <property type="evidence" value="ECO:0007669"/>
    <property type="project" value="InterPro"/>
</dbReference>
<dbReference type="GO" id="GO:0004553">
    <property type="term" value="F:hydrolase activity, hydrolyzing O-glycosyl compounds"/>
    <property type="evidence" value="ECO:0007669"/>
    <property type="project" value="UniProtKB-ARBA"/>
</dbReference>
<dbReference type="Proteomes" id="UP000249293">
    <property type="component" value="Chromosome 1"/>
</dbReference>
<protein>
    <recommendedName>
        <fullName evidence="4">Meiotically up-regulated gene 157 protein</fullName>
    </recommendedName>
</protein>
<dbReference type="SUPFAM" id="SSF48208">
    <property type="entry name" value="Six-hairpin glycosidases"/>
    <property type="match status" value="1"/>
</dbReference>
<feature type="chain" id="PRO_5015938585" description="Meiotically up-regulated gene 157 protein" evidence="1">
    <location>
        <begin position="28"/>
        <end position="527"/>
    </location>
</feature>
<evidence type="ECO:0008006" key="4">
    <source>
        <dbReference type="Google" id="ProtNLM"/>
    </source>
</evidence>
<organism evidence="2 3">
    <name type="scientific">Pichia kudriavzevii</name>
    <name type="common">Yeast</name>
    <name type="synonym">Issatchenkia orientalis</name>
    <dbReference type="NCBI Taxonomy" id="4909"/>
    <lineage>
        <taxon>Eukaryota</taxon>
        <taxon>Fungi</taxon>
        <taxon>Dikarya</taxon>
        <taxon>Ascomycota</taxon>
        <taxon>Saccharomycotina</taxon>
        <taxon>Pichiomycetes</taxon>
        <taxon>Pichiales</taxon>
        <taxon>Pichiaceae</taxon>
        <taxon>Pichia</taxon>
    </lineage>
</organism>
<dbReference type="RefSeq" id="XP_029319308.1">
    <property type="nucleotide sequence ID" value="XM_029463448.1"/>
</dbReference>
<dbReference type="GeneID" id="40381541"/>